<sequence>MRMKKFLSIITIFALSFYILVEFIGDRLIKNILEDNISSSLNREVSIKKLSIDYLSGEARANNIKILNKKFDGNLAEVDFVKVNLDTFSIFSNDILINDVQLNNINLNYYFKFSDRITSDNLRNLQQDLEFKNTDSQSSKYFNIKNLDAKNINLAVLSSDFDFEKTFSINDMNFKDIGNTKDSKNYKDILKKVFKDMVVDVREKIMSNNLLEAVKNLDIKQIEDKVKDKLKNKLKGLIN</sequence>
<evidence type="ECO:0000313" key="2">
    <source>
        <dbReference type="Proteomes" id="UP000002528"/>
    </source>
</evidence>
<dbReference type="InterPro" id="IPR008023">
    <property type="entry name" value="DUF748"/>
</dbReference>
<dbReference type="KEGG" id="pub:SAR11_0067"/>
<keyword evidence="2" id="KW-1185">Reference proteome</keyword>
<gene>
    <name evidence="1" type="primary">fimc</name>
    <name evidence="1" type="ordered locus">SAR11_0067</name>
</gene>
<accession>Q4FPJ8</accession>
<name>Q4FPJ8_PELUB</name>
<proteinExistence type="predicted"/>
<organism evidence="1 2">
    <name type="scientific">Pelagibacter ubique (strain HTCC1062)</name>
    <dbReference type="NCBI Taxonomy" id="335992"/>
    <lineage>
        <taxon>Bacteria</taxon>
        <taxon>Pseudomonadati</taxon>
        <taxon>Pseudomonadota</taxon>
        <taxon>Alphaproteobacteria</taxon>
        <taxon>Candidatus Pelagibacterales</taxon>
        <taxon>Candidatus Pelagibacteraceae</taxon>
        <taxon>Candidatus Pelagibacter</taxon>
    </lineage>
</organism>
<reference evidence="1 2" key="1">
    <citation type="journal article" date="2005" name="Science">
        <title>Genome streamlining in a cosmopolitan oceanic bacterium.</title>
        <authorList>
            <person name="Giovannoni S.J."/>
            <person name="Tripp H.J."/>
            <person name="Givan S."/>
            <person name="Podar M."/>
            <person name="Vergin K.L."/>
            <person name="Baptista D."/>
            <person name="Bibbs L."/>
            <person name="Eads J."/>
            <person name="Richardson T.H."/>
            <person name="Noordewier M."/>
            <person name="Rappe M.S."/>
            <person name="Short J.M."/>
            <person name="Carrington J.C."/>
            <person name="Mathur E.J."/>
        </authorList>
    </citation>
    <scope>NUCLEOTIDE SEQUENCE [LARGE SCALE GENOMIC DNA]</scope>
    <source>
        <strain evidence="1 2">HTCC1062</strain>
    </source>
</reference>
<dbReference type="Proteomes" id="UP000002528">
    <property type="component" value="Chromosome"/>
</dbReference>
<dbReference type="AlphaFoldDB" id="Q4FPJ8"/>
<protein>
    <submittedName>
        <fullName evidence="1">Possible membrane-bound pili assembly protein Fimc</fullName>
    </submittedName>
</protein>
<evidence type="ECO:0000313" key="1">
    <source>
        <dbReference type="EMBL" id="AAZ20891.1"/>
    </source>
</evidence>
<dbReference type="HOGENOM" id="CLU_1160225_0_0_5"/>
<dbReference type="EMBL" id="CP000084">
    <property type="protein sequence ID" value="AAZ20891.1"/>
    <property type="molecule type" value="Genomic_DNA"/>
</dbReference>
<dbReference type="Pfam" id="PF05359">
    <property type="entry name" value="DUF748"/>
    <property type="match status" value="1"/>
</dbReference>
<dbReference type="STRING" id="335992.SAR11_0067"/>